<dbReference type="EMBL" id="MN738863">
    <property type="protein sequence ID" value="QHT28673.1"/>
    <property type="molecule type" value="Genomic_DNA"/>
</dbReference>
<reference evidence="1" key="1">
    <citation type="journal article" date="2020" name="Nature">
        <title>Giant virus diversity and host interactions through global metagenomics.</title>
        <authorList>
            <person name="Schulz F."/>
            <person name="Roux S."/>
            <person name="Paez-Espino D."/>
            <person name="Jungbluth S."/>
            <person name="Walsh D.A."/>
            <person name="Denef V.J."/>
            <person name="McMahon K.D."/>
            <person name="Konstantinidis K.T."/>
            <person name="Eloe-Fadrosh E.A."/>
            <person name="Kyrpides N.C."/>
            <person name="Woyke T."/>
        </authorList>
    </citation>
    <scope>NUCLEOTIDE SEQUENCE</scope>
    <source>
        <strain evidence="1">GVMAG-M-3300001351-8</strain>
    </source>
</reference>
<evidence type="ECO:0000313" key="1">
    <source>
        <dbReference type="EMBL" id="QHT28673.1"/>
    </source>
</evidence>
<protein>
    <submittedName>
        <fullName evidence="1">Uncharacterized protein</fullName>
    </submittedName>
</protein>
<accession>A0A6C0EJQ8</accession>
<sequence>MEKYIGYNNASSKGFSELSLLCDPKKMKRTDSKQSKDVPSKAVINTDKTYLESFKKSMLNKIELFNPSKKNDTVDILLISMWHQYIFNTVDEDKYYDFVKLLNKDFV</sequence>
<organism evidence="1">
    <name type="scientific">viral metagenome</name>
    <dbReference type="NCBI Taxonomy" id="1070528"/>
    <lineage>
        <taxon>unclassified sequences</taxon>
        <taxon>metagenomes</taxon>
        <taxon>organismal metagenomes</taxon>
    </lineage>
</organism>
<dbReference type="AlphaFoldDB" id="A0A6C0EJQ8"/>
<name>A0A6C0EJQ8_9ZZZZ</name>
<proteinExistence type="predicted"/>